<protein>
    <submittedName>
        <fullName evidence="1">Uncharacterized protein</fullName>
    </submittedName>
</protein>
<name>F8DXG9_CORRG</name>
<reference evidence="1 2" key="1">
    <citation type="journal article" date="2012" name="BMC Genomics">
        <title>Complete genome sequence, lifestyle, and multi-drug resistance of the human pathogen Corynebacterium resistens DSM 45100 isolated from blood samples of a leukemia patient.</title>
        <authorList>
            <person name="Schroder J."/>
            <person name="Maus I."/>
            <person name="Meyer K."/>
            <person name="Wordemann S."/>
            <person name="Blom J."/>
            <person name="Jaenicke S."/>
            <person name="Schneider J."/>
            <person name="Trost E."/>
            <person name="Tauch A."/>
        </authorList>
    </citation>
    <scope>NUCLEOTIDE SEQUENCE [LARGE SCALE GENOMIC DNA]</scope>
    <source>
        <strain evidence="2">DSM 45100 / JCM 12819 / CCUG 50093 / GTC 2026 / SICGH 158</strain>
    </source>
</reference>
<gene>
    <name evidence="1" type="ordered locus">CRES_0351</name>
</gene>
<accession>F8DXG9</accession>
<dbReference type="EMBL" id="CP002857">
    <property type="protein sequence ID" value="AEI08714.1"/>
    <property type="molecule type" value="Genomic_DNA"/>
</dbReference>
<dbReference type="Proteomes" id="UP000000492">
    <property type="component" value="Chromosome"/>
</dbReference>
<dbReference type="HOGENOM" id="CLU_2750957_0_0_11"/>
<proteinExistence type="predicted"/>
<sequence>MGSSKRIAGELGGCGGLRGTSDYAGAVAPVVIAAAAMPTARVLRIFIGEGSFMRNSNGREAGLSSLNPQG</sequence>
<keyword evidence="2" id="KW-1185">Reference proteome</keyword>
<dbReference type="KEGG" id="crd:CRES_0351"/>
<dbReference type="AlphaFoldDB" id="F8DXG9"/>
<evidence type="ECO:0000313" key="2">
    <source>
        <dbReference type="Proteomes" id="UP000000492"/>
    </source>
</evidence>
<organism evidence="1 2">
    <name type="scientific">Corynebacterium resistens (strain DSM 45100 / JCM 12819 / GTC 2026 / SICGH 158)</name>
    <dbReference type="NCBI Taxonomy" id="662755"/>
    <lineage>
        <taxon>Bacteria</taxon>
        <taxon>Bacillati</taxon>
        <taxon>Actinomycetota</taxon>
        <taxon>Actinomycetes</taxon>
        <taxon>Mycobacteriales</taxon>
        <taxon>Corynebacteriaceae</taxon>
        <taxon>Corynebacterium</taxon>
    </lineage>
</organism>
<evidence type="ECO:0000313" key="1">
    <source>
        <dbReference type="EMBL" id="AEI08714.1"/>
    </source>
</evidence>